<protein>
    <submittedName>
        <fullName evidence="5">Fimbrial protein</fullName>
    </submittedName>
</protein>
<dbReference type="PANTHER" id="PTHR33420:SF3">
    <property type="entry name" value="FIMBRIAL SUBUNIT ELFA"/>
    <property type="match status" value="1"/>
</dbReference>
<evidence type="ECO:0000313" key="5">
    <source>
        <dbReference type="EMBL" id="MFC0226477.1"/>
    </source>
</evidence>
<sequence>MQGAIVDAACTISTESREQIIDLGILPILKISRDKQGVKKPFSIKLENCVLTRPNPTLSDWRKFQVTFDGQAKGLLFELQGEAVGVALKISNAAGHVAEPGLPLPQEDILSEEMRLNYFITLVANEQPLRAGTYFTSVRFKLDYF</sequence>
<dbReference type="InterPro" id="IPR050263">
    <property type="entry name" value="Bact_Fimbrial_Adh_Pro"/>
</dbReference>
<comment type="similarity">
    <text evidence="2">Belongs to the fimbrial protein family.</text>
</comment>
<gene>
    <name evidence="5" type="ORF">ACFFJ3_08200</name>
</gene>
<evidence type="ECO:0000313" key="6">
    <source>
        <dbReference type="Proteomes" id="UP001589792"/>
    </source>
</evidence>
<dbReference type="Gene3D" id="2.60.40.1090">
    <property type="entry name" value="Fimbrial-type adhesion domain"/>
    <property type="match status" value="1"/>
</dbReference>
<name>A0ABV6EBU5_9GAMM</name>
<evidence type="ECO:0000256" key="2">
    <source>
        <dbReference type="ARBA" id="ARBA00006671"/>
    </source>
</evidence>
<keyword evidence="3" id="KW-0732">Signal</keyword>
<evidence type="ECO:0000256" key="3">
    <source>
        <dbReference type="ARBA" id="ARBA00022729"/>
    </source>
</evidence>
<keyword evidence="4" id="KW-0281">Fimbrium</keyword>
<keyword evidence="6" id="KW-1185">Reference proteome</keyword>
<comment type="caution">
    <text evidence="5">The sequence shown here is derived from an EMBL/GenBank/DDBJ whole genome shotgun (WGS) entry which is preliminary data.</text>
</comment>
<dbReference type="Proteomes" id="UP001589792">
    <property type="component" value="Unassembled WGS sequence"/>
</dbReference>
<dbReference type="EMBL" id="JBHLXG010000005">
    <property type="protein sequence ID" value="MFC0226477.1"/>
    <property type="molecule type" value="Genomic_DNA"/>
</dbReference>
<dbReference type="RefSeq" id="WP_380674163.1">
    <property type="nucleotide sequence ID" value="NZ_CP173186.1"/>
</dbReference>
<dbReference type="PANTHER" id="PTHR33420">
    <property type="entry name" value="FIMBRIAL SUBUNIT ELFA-RELATED"/>
    <property type="match status" value="1"/>
</dbReference>
<accession>A0ABV6EBU5</accession>
<dbReference type="SUPFAM" id="SSF49401">
    <property type="entry name" value="Bacterial adhesins"/>
    <property type="match status" value="1"/>
</dbReference>
<dbReference type="InterPro" id="IPR008966">
    <property type="entry name" value="Adhesion_dom_sf"/>
</dbReference>
<evidence type="ECO:0000256" key="4">
    <source>
        <dbReference type="ARBA" id="ARBA00023263"/>
    </source>
</evidence>
<dbReference type="InterPro" id="IPR036937">
    <property type="entry name" value="Adhesion_dom_fimbrial_sf"/>
</dbReference>
<evidence type="ECO:0000256" key="1">
    <source>
        <dbReference type="ARBA" id="ARBA00004561"/>
    </source>
</evidence>
<proteinExistence type="inferred from homology"/>
<organism evidence="5 6">
    <name type="scientific">Serratia aquatilis</name>
    <dbReference type="NCBI Taxonomy" id="1737515"/>
    <lineage>
        <taxon>Bacteria</taxon>
        <taxon>Pseudomonadati</taxon>
        <taxon>Pseudomonadota</taxon>
        <taxon>Gammaproteobacteria</taxon>
        <taxon>Enterobacterales</taxon>
        <taxon>Yersiniaceae</taxon>
        <taxon>Serratia</taxon>
    </lineage>
</organism>
<comment type="subcellular location">
    <subcellularLocation>
        <location evidence="1">Fimbrium</location>
    </subcellularLocation>
</comment>
<reference evidence="5 6" key="1">
    <citation type="submission" date="2024-09" db="EMBL/GenBank/DDBJ databases">
        <authorList>
            <person name="Sun Q."/>
            <person name="Mori K."/>
        </authorList>
    </citation>
    <scope>NUCLEOTIDE SEQUENCE [LARGE SCALE GENOMIC DNA]</scope>
    <source>
        <strain evidence="5 6">CCM 8626</strain>
    </source>
</reference>